<dbReference type="InterPro" id="IPR050281">
    <property type="entry name" value="Flavin_monoamine_oxidase"/>
</dbReference>
<reference evidence="5" key="1">
    <citation type="submission" date="2019-12" db="EMBL/GenBank/DDBJ databases">
        <title>Complete and draft genome sequences of new strains and members of some known species of the genus Rathayibacter isolated from plants.</title>
        <authorList>
            <person name="Tarlachkov S.V."/>
            <person name="Starodumova I.P."/>
            <person name="Dorofeeva L.V."/>
            <person name="Prisyazhnaya N.V."/>
            <person name="Leyn S."/>
            <person name="Zlamal J."/>
            <person name="Elan M."/>
            <person name="Osterman A.L."/>
            <person name="Nadler S."/>
            <person name="Subbotin S.A."/>
            <person name="Evtushenko L.I."/>
        </authorList>
    </citation>
    <scope>NUCLEOTIDE SEQUENCE [LARGE SCALE GENOMIC DNA]</scope>
    <source>
        <strain evidence="5">VKM Ac-2761</strain>
    </source>
</reference>
<dbReference type="Proteomes" id="UP000465031">
    <property type="component" value="Chromosome"/>
</dbReference>
<dbReference type="Pfam" id="PF01593">
    <property type="entry name" value="Amino_oxidase"/>
    <property type="match status" value="2"/>
</dbReference>
<dbReference type="PROSITE" id="PS51318">
    <property type="entry name" value="TAT"/>
    <property type="match status" value="1"/>
</dbReference>
<dbReference type="InterPro" id="IPR002937">
    <property type="entry name" value="Amino_oxidase"/>
</dbReference>
<dbReference type="Gene3D" id="3.90.660.10">
    <property type="match status" value="2"/>
</dbReference>
<dbReference type="KEGG" id="rte:GSU10_01375"/>
<feature type="domain" description="Amine oxidase" evidence="3">
    <location>
        <begin position="138"/>
        <end position="479"/>
    </location>
</feature>
<feature type="region of interest" description="Disordered" evidence="1">
    <location>
        <begin position="26"/>
        <end position="49"/>
    </location>
</feature>
<dbReference type="AlphaFoldDB" id="A0AAE6RIS4"/>
<organism evidence="4 5">
    <name type="scientific">Rathayibacter tanaceti</name>
    <dbReference type="NCBI Taxonomy" id="1671680"/>
    <lineage>
        <taxon>Bacteria</taxon>
        <taxon>Bacillati</taxon>
        <taxon>Actinomycetota</taxon>
        <taxon>Actinomycetes</taxon>
        <taxon>Micrococcales</taxon>
        <taxon>Microbacteriaceae</taxon>
        <taxon>Rathayibacter</taxon>
    </lineage>
</organism>
<dbReference type="InterPro" id="IPR036188">
    <property type="entry name" value="FAD/NAD-bd_sf"/>
</dbReference>
<name>A0AAE6RIS4_9MICO</name>
<dbReference type="SUPFAM" id="SSF51905">
    <property type="entry name" value="FAD/NAD(P)-binding domain"/>
    <property type="match status" value="2"/>
</dbReference>
<dbReference type="GO" id="GO:0016491">
    <property type="term" value="F:oxidoreductase activity"/>
    <property type="evidence" value="ECO:0007669"/>
    <property type="project" value="InterPro"/>
</dbReference>
<dbReference type="PROSITE" id="PS51257">
    <property type="entry name" value="PROKAR_LIPOPROTEIN"/>
    <property type="match status" value="1"/>
</dbReference>
<protein>
    <submittedName>
        <fullName evidence="4">NAD(P)-binding protein</fullName>
    </submittedName>
</protein>
<proteinExistence type="predicted"/>
<dbReference type="PANTHER" id="PTHR10742">
    <property type="entry name" value="FLAVIN MONOAMINE OXIDASE"/>
    <property type="match status" value="1"/>
</dbReference>
<dbReference type="SUPFAM" id="SSF54373">
    <property type="entry name" value="FAD-linked reductases, C-terminal domain"/>
    <property type="match status" value="1"/>
</dbReference>
<dbReference type="PANTHER" id="PTHR10742:SF410">
    <property type="entry name" value="LYSINE-SPECIFIC HISTONE DEMETHYLASE 2"/>
    <property type="match status" value="1"/>
</dbReference>
<dbReference type="InterPro" id="IPR006311">
    <property type="entry name" value="TAT_signal"/>
</dbReference>
<accession>A0AAE6RIS4</accession>
<gene>
    <name evidence="4" type="ORF">GSU10_01375</name>
</gene>
<dbReference type="Gene3D" id="3.50.50.60">
    <property type="entry name" value="FAD/NAD(P)-binding domain"/>
    <property type="match status" value="2"/>
</dbReference>
<sequence>MTIGRRLFLSGAASGVGLLALAGCTPSRPTPTRSVTKAPVPTPSTTSVPSPAAFVRSDWGQDPYALGSVSYLPVGATAEHRGDLGTAVLDRLFFAGEATDTEAPGTLQGAWNSGVRAAAEISAVADPGDRVAIVGAGLAGAVAARRLVDAGYDVTVVDARERTGGRIAGSTPDGWPIAVETGAWALTGAGAALRESVADAGIETTVVDLVAVRSTGTDGSILDTGSTGADALTRALQWGAEQPEDLSLAESFAGSGAPDPAEAEAGSGDGDAARVAAHLAGGAALRTGAAPEELSSWYGLGDASAASTAEESEGSSADDALLTDGLAPLVDTLLADVEVSLRAVVSGIGYTETGTSIRLGTGESFTADRVLVTVPIGVLQTDALMFDPPLPFAHRAAIAALGSGVVDTLWLRFDEPFWDTSAPARWSLVGSEAGITEWLNLEPSTGQAVLVGLVGADQALSLQELSDDELLTVAQSALEPFAAG</sequence>
<evidence type="ECO:0000313" key="5">
    <source>
        <dbReference type="Proteomes" id="UP000465031"/>
    </source>
</evidence>
<feature type="domain" description="Amine oxidase" evidence="3">
    <location>
        <begin position="47"/>
        <end position="121"/>
    </location>
</feature>
<evidence type="ECO:0000259" key="3">
    <source>
        <dbReference type="Pfam" id="PF01593"/>
    </source>
</evidence>
<dbReference type="RefSeq" id="WP_158286126.1">
    <property type="nucleotide sequence ID" value="NZ_CP047186.1"/>
</dbReference>
<evidence type="ECO:0000256" key="1">
    <source>
        <dbReference type="SAM" id="MobiDB-lite"/>
    </source>
</evidence>
<evidence type="ECO:0000313" key="4">
    <source>
        <dbReference type="EMBL" id="QHC54443.1"/>
    </source>
</evidence>
<evidence type="ECO:0000256" key="2">
    <source>
        <dbReference type="SAM" id="SignalP"/>
    </source>
</evidence>
<keyword evidence="2" id="KW-0732">Signal</keyword>
<feature type="signal peptide" evidence="2">
    <location>
        <begin position="1"/>
        <end position="22"/>
    </location>
</feature>
<dbReference type="EMBL" id="CP047186">
    <property type="protein sequence ID" value="QHC54443.1"/>
    <property type="molecule type" value="Genomic_DNA"/>
</dbReference>
<feature type="chain" id="PRO_5042136448" evidence="2">
    <location>
        <begin position="23"/>
        <end position="484"/>
    </location>
</feature>